<organism evidence="10 11">
    <name type="scientific">Oedothorax gibbosus</name>
    <dbReference type="NCBI Taxonomy" id="931172"/>
    <lineage>
        <taxon>Eukaryota</taxon>
        <taxon>Metazoa</taxon>
        <taxon>Ecdysozoa</taxon>
        <taxon>Arthropoda</taxon>
        <taxon>Chelicerata</taxon>
        <taxon>Arachnida</taxon>
        <taxon>Araneae</taxon>
        <taxon>Araneomorphae</taxon>
        <taxon>Entelegynae</taxon>
        <taxon>Araneoidea</taxon>
        <taxon>Linyphiidae</taxon>
        <taxon>Erigoninae</taxon>
        <taxon>Oedothorax</taxon>
    </lineage>
</organism>
<evidence type="ECO:0000259" key="9">
    <source>
        <dbReference type="PROSITE" id="PS50259"/>
    </source>
</evidence>
<feature type="domain" description="G-protein coupled receptors family 3 profile" evidence="9">
    <location>
        <begin position="2039"/>
        <end position="2253"/>
    </location>
</feature>
<evidence type="ECO:0000256" key="1">
    <source>
        <dbReference type="ARBA" id="ARBA00004141"/>
    </source>
</evidence>
<keyword evidence="4 7" id="KW-0472">Membrane</keyword>
<evidence type="ECO:0000313" key="10">
    <source>
        <dbReference type="EMBL" id="KAG8185577.1"/>
    </source>
</evidence>
<dbReference type="GO" id="GO:0016020">
    <property type="term" value="C:membrane"/>
    <property type="evidence" value="ECO:0007669"/>
    <property type="project" value="UniProtKB-SubCell"/>
</dbReference>
<dbReference type="CDD" id="cd13953">
    <property type="entry name" value="7tm_classC_mGluR-like"/>
    <property type="match status" value="1"/>
</dbReference>
<dbReference type="Proteomes" id="UP000827092">
    <property type="component" value="Unassembled WGS sequence"/>
</dbReference>
<accession>A0AAV6UMX3</accession>
<dbReference type="GO" id="GO:0004930">
    <property type="term" value="F:G protein-coupled receptor activity"/>
    <property type="evidence" value="ECO:0007669"/>
    <property type="project" value="InterPro"/>
</dbReference>
<feature type="transmembrane region" description="Helical" evidence="7">
    <location>
        <begin position="2046"/>
        <end position="2066"/>
    </location>
</feature>
<dbReference type="InterPro" id="IPR017978">
    <property type="entry name" value="GPCR_3_C"/>
</dbReference>
<name>A0AAV6UMX3_9ARAC</name>
<keyword evidence="3 7" id="KW-1133">Transmembrane helix</keyword>
<evidence type="ECO:0000256" key="8">
    <source>
        <dbReference type="SAM" id="SignalP"/>
    </source>
</evidence>
<feature type="transmembrane region" description="Helical" evidence="7">
    <location>
        <begin position="2167"/>
        <end position="2188"/>
    </location>
</feature>
<keyword evidence="5" id="KW-0675">Receptor</keyword>
<dbReference type="PANTHER" id="PTHR24060">
    <property type="entry name" value="METABOTROPIC GLUTAMATE RECEPTOR"/>
    <property type="match status" value="1"/>
</dbReference>
<feature type="transmembrane region" description="Helical" evidence="7">
    <location>
        <begin position="2010"/>
        <end position="2034"/>
    </location>
</feature>
<keyword evidence="6" id="KW-0325">Glycoprotein</keyword>
<evidence type="ECO:0000256" key="6">
    <source>
        <dbReference type="ARBA" id="ARBA00023180"/>
    </source>
</evidence>
<evidence type="ECO:0000256" key="5">
    <source>
        <dbReference type="ARBA" id="ARBA00023170"/>
    </source>
</evidence>
<gene>
    <name evidence="10" type="ORF">JTE90_023279</name>
</gene>
<keyword evidence="11" id="KW-1185">Reference proteome</keyword>
<feature type="signal peptide" evidence="8">
    <location>
        <begin position="1"/>
        <end position="25"/>
    </location>
</feature>
<keyword evidence="8" id="KW-0732">Signal</keyword>
<dbReference type="InterPro" id="IPR001828">
    <property type="entry name" value="ANF_lig-bd_rcpt"/>
</dbReference>
<feature type="chain" id="PRO_5043832089" description="G-protein coupled receptors family 3 profile domain-containing protein" evidence="8">
    <location>
        <begin position="26"/>
        <end position="2375"/>
    </location>
</feature>
<dbReference type="Pfam" id="PF01094">
    <property type="entry name" value="ANF_receptor"/>
    <property type="match status" value="4"/>
</dbReference>
<dbReference type="Pfam" id="PF00003">
    <property type="entry name" value="7tm_3"/>
    <property type="match status" value="1"/>
</dbReference>
<proteinExistence type="predicted"/>
<dbReference type="EMBL" id="JAFNEN010000330">
    <property type="protein sequence ID" value="KAG8185577.1"/>
    <property type="molecule type" value="Genomic_DNA"/>
</dbReference>
<evidence type="ECO:0000256" key="4">
    <source>
        <dbReference type="ARBA" id="ARBA00023136"/>
    </source>
</evidence>
<feature type="transmembrane region" description="Helical" evidence="7">
    <location>
        <begin position="2078"/>
        <end position="2099"/>
    </location>
</feature>
<dbReference type="InterPro" id="IPR050726">
    <property type="entry name" value="mGluR"/>
</dbReference>
<dbReference type="SUPFAM" id="SSF53822">
    <property type="entry name" value="Periplasmic binding protein-like I"/>
    <property type="match status" value="4"/>
</dbReference>
<evidence type="ECO:0000256" key="2">
    <source>
        <dbReference type="ARBA" id="ARBA00022692"/>
    </source>
</evidence>
<sequence>MVAMPRTTHHLIIHLFLTLFLHVSSDDFCPSVDPYLASVDEDDADVTVGAVLRLHGPGRGVYGCGAPDAEGLHYYEALRWAIGALNKNEGEVFGVNVSDSFIPGIKIGLRVYDSCGHREVALKHLTELFPIMKSGSEECAGKDNASTVIGALDMSASLQDPRVAETAGRYIIPVIPLRQETTAPPEQLAKVLAEVVHDMDWERVSVVHADDEYSIFVTKVFSQLTKGGQTCISSIRPLPKEQDHRKSYHRTLASLASKLPDNTGVIVIGSEEVFKKILQVISEAPSTFSRLQWLFSWILPFQDLEVIRTTLKNRQIFSLSPYPQEIATFEDYWRRLGDTSSAQDTNDRFFVDYAMHMKNCRTAGHRSLAHNNIAVCENLVLNEKPSDQLLRTARFLPALHSLYTFAHAYRKAWQAKCRGVPGSCLNLRRMGRSEFVEAFLEPLEFIHSPEERSPPGVQGQKTALGNSGEMEGMRLALNAYTDRDGIQFKQVLTYDSKEAKVVDPTFRYIPSECPKEGCKDCITARQSRFEDPYVGMASSSEMVIANDSDDISIPILLPIHKPGRNPLECSDEINPEAVQDLEAALWTVDQINRDTEFLPEIRLGVVVVDTCSTPVQITQKLSNYLLDTKKKDLDDFTSDLAFVAVGSPEEIAAANSVISSLNVTTISVTDSLRQKDVAGKHHLLQIAVPFEKKTKATVDTLRYLGWNYVTVIHDGDRRSEIMLESFKNLAKTSDICVSVELATSGSSDKEMDDIVKAVVAAKKKGARAVVMWTNEKTTRSFLQGVHRAVLSGLVSRGDLVIISSGDWIVNLQSFKEFENEATGVIVLKTQQGEVEDFATYYQRLQPESNKRNVWFRELWEQRKECIDTKCEMNMSGIPVEYKPSTSTVNIIQGLLAISAGLARLRNELCHPEPGLCPKMLQTPQLRQHLYSYIKETASSRLDAKGEMFAFTKQGYGNLPIEIFNFRRAAGKNFVYQKVGTYDTHLNNLAEIVVYNSKGEEITVDQMTSDCIEDCGVCEKRPTDFVVLDSKDRLYLATSVDIHDSSPNPLSCGSEVTTSGLQTMEAFLWALDQVNSSPQILPGINLGAIVFDTCSSKEKAARDIANFFSSAMSTTSPTPKLPGVNQILGLVATQTDNVIQPIIDVAMPFKMMTLAPRVTSTSFNNLEKYPSLLRPSLPNDIRAGGLVDLLKHFKWDFVSVLHSESEADMFESFRTKALAKEIEFAMEEKMSPSFSNAAMKILLEKLKGKQKEGAKVVVLFLDTKCASNLFAVVQDALSAGRMDTGDLVWLSFDSVDAFHMFPMAALGAVTMQPMQSTVYPFTQHFGTLSPRNNSRNPWFREYWEQLFKCRGSGCDHRHQTLSELSLLQDPSISKVVNSVLALGLGLESLRQHLCPGTDRGLCPAMLHIDNGKLRDSLFNLTSEGAFPGAGGKPFRFTSRRFAANNLDVLNFRQVGSNAHAFVNVGTYSPDEGLSLNFSKIRTYNEFGKEISLYDIKSTCKDCKRNTADKFTTAMQIVPKQDFAILAIMPVHGKGASFFECGGFRDERMFHHLTGIAYAVDKINRNSTLMPGVDIGTVVFDYCDRPQRGQDQLYSFFSKDHASNANGLRVKPKSVVAAMTYGTGISKESSAIFESLNLMQVATPIDRMEPSAFNDILYTAPSTMSQIQALLSILKKFNWMYVNIVYSNTDFGRSGYYQFAKEAKEMDVCLANVVLVEPNSKRDSILTNLQNGLNRDATVVVSLIDDDQVVQNLVEAIKISGMLSKHVWVGTETWGNNPTVISSLQDATFDAITLKLESHDMPDFNKYYEGLTVNNHFPIPDAWFDEFWQHRFQCQLPNSEVHQKRYTSLCTGNERLSSDELSHREHVYQTVKTVQSVTEGLHNFLSRKCPFGMAAMNIDDCGGSARSELKMEIEAILHGSYSDCEECTSSTTIFGYDIFQHSIVDNLTNVRNQIGSWKDGLIFLDESKISFSYKSIPKSECQEDCGQCKEQKGSLQNSLVSNLPIWANFQTVWGIVVTSLSILGILMVIICALYFLMSFPVTVGTTVLGYMILFGLLLLYAVNFSFVLQPTEGTCGIRRFGLGLAYAIVFSGMLVKVMNTWRLMGYNGARILSDGTRLSSPAGLLVIAVGLVIIQVVLSAAWLILMPPRTGAWEGAFRCAPPTTFEEGLVVSLVYVMLLLAITALFAMLTWQCQDNNKESRWILACTLTVGMVWLAWTVLSTQLPVRYRDAAICTANLANATIIMVCLYLRKVYLYSKLSRQARDQDLKTHLQPGSYTHSIYGSSQKTFSTLAPVLYGSQASLTTKKIYAGPSSRVELINCPEDNKSDSSSGGSVQVQATDLYPLDMYDGGSQFQPISSLYGSNHTLVLDDTLPFGR</sequence>
<evidence type="ECO:0000256" key="3">
    <source>
        <dbReference type="ARBA" id="ARBA00022989"/>
    </source>
</evidence>
<dbReference type="PRINTS" id="PR00248">
    <property type="entry name" value="GPCRMGR"/>
</dbReference>
<evidence type="ECO:0000313" key="11">
    <source>
        <dbReference type="Proteomes" id="UP000827092"/>
    </source>
</evidence>
<keyword evidence="2 7" id="KW-0812">Transmembrane</keyword>
<reference evidence="10 11" key="1">
    <citation type="journal article" date="2022" name="Nat. Ecol. Evol.">
        <title>A masculinizing supergene underlies an exaggerated male reproductive morph in a spider.</title>
        <authorList>
            <person name="Hendrickx F."/>
            <person name="De Corte Z."/>
            <person name="Sonet G."/>
            <person name="Van Belleghem S.M."/>
            <person name="Kostlbacher S."/>
            <person name="Vangestel C."/>
        </authorList>
    </citation>
    <scope>NUCLEOTIDE SEQUENCE [LARGE SCALE GENOMIC DNA]</scope>
    <source>
        <strain evidence="10">W744_W776</strain>
    </source>
</reference>
<dbReference type="PROSITE" id="PS50259">
    <property type="entry name" value="G_PROTEIN_RECEP_F3_4"/>
    <property type="match status" value="1"/>
</dbReference>
<dbReference type="InterPro" id="IPR028082">
    <property type="entry name" value="Peripla_BP_I"/>
</dbReference>
<feature type="transmembrane region" description="Helical" evidence="7">
    <location>
        <begin position="2224"/>
        <end position="2248"/>
    </location>
</feature>
<evidence type="ECO:0000256" key="7">
    <source>
        <dbReference type="SAM" id="Phobius"/>
    </source>
</evidence>
<comment type="subcellular location">
    <subcellularLocation>
        <location evidence="1">Membrane</location>
        <topology evidence="1">Multi-pass membrane protein</topology>
    </subcellularLocation>
</comment>
<dbReference type="InterPro" id="IPR000337">
    <property type="entry name" value="GPCR_3"/>
</dbReference>
<dbReference type="Gene3D" id="3.40.50.2300">
    <property type="match status" value="8"/>
</dbReference>
<comment type="caution">
    <text evidence="10">The sequence shown here is derived from an EMBL/GenBank/DDBJ whole genome shotgun (WGS) entry which is preliminary data.</text>
</comment>
<feature type="transmembrane region" description="Helical" evidence="7">
    <location>
        <begin position="2200"/>
        <end position="2218"/>
    </location>
</feature>
<protein>
    <recommendedName>
        <fullName evidence="9">G-protein coupled receptors family 3 profile domain-containing protein</fullName>
    </recommendedName>
</protein>
<feature type="transmembrane region" description="Helical" evidence="7">
    <location>
        <begin position="2120"/>
        <end position="2143"/>
    </location>
</feature>